<dbReference type="EMBL" id="MGAI01000048">
    <property type="protein sequence ID" value="OGK43506.1"/>
    <property type="molecule type" value="Genomic_DNA"/>
</dbReference>
<comment type="caution">
    <text evidence="1">The sequence shown here is derived from an EMBL/GenBank/DDBJ whole genome shotgun (WGS) entry which is preliminary data.</text>
</comment>
<gene>
    <name evidence="1" type="ORF">A3B40_04430</name>
</gene>
<organism evidence="1 2">
    <name type="scientific">Candidatus Roizmanbacteria bacterium RIFCSPLOWO2_01_FULL_37_16</name>
    <dbReference type="NCBI Taxonomy" id="1802058"/>
    <lineage>
        <taxon>Bacteria</taxon>
        <taxon>Candidatus Roizmaniibacteriota</taxon>
    </lineage>
</organism>
<reference evidence="1 2" key="1">
    <citation type="journal article" date="2016" name="Nat. Commun.">
        <title>Thousands of microbial genomes shed light on interconnected biogeochemical processes in an aquifer system.</title>
        <authorList>
            <person name="Anantharaman K."/>
            <person name="Brown C.T."/>
            <person name="Hug L.A."/>
            <person name="Sharon I."/>
            <person name="Castelle C.J."/>
            <person name="Probst A.J."/>
            <person name="Thomas B.C."/>
            <person name="Singh A."/>
            <person name="Wilkins M.J."/>
            <person name="Karaoz U."/>
            <person name="Brodie E.L."/>
            <person name="Williams K.H."/>
            <person name="Hubbard S.S."/>
            <person name="Banfield J.F."/>
        </authorList>
    </citation>
    <scope>NUCLEOTIDE SEQUENCE [LARGE SCALE GENOMIC DNA]</scope>
</reference>
<evidence type="ECO:0000313" key="1">
    <source>
        <dbReference type="EMBL" id="OGK43506.1"/>
    </source>
</evidence>
<dbReference type="AlphaFoldDB" id="A0A1F7IJH1"/>
<proteinExistence type="predicted"/>
<name>A0A1F7IJH1_9BACT</name>
<protein>
    <submittedName>
        <fullName evidence="1">Uncharacterized protein</fullName>
    </submittedName>
</protein>
<dbReference type="Proteomes" id="UP000178040">
    <property type="component" value="Unassembled WGS sequence"/>
</dbReference>
<evidence type="ECO:0000313" key="2">
    <source>
        <dbReference type="Proteomes" id="UP000178040"/>
    </source>
</evidence>
<accession>A0A1F7IJH1</accession>
<sequence length="242" mass="28310">MGIIRPPWISREWFAQGPFNYCDHFGNKLLLATVCKICDDELKRDMLYKKAGKNPNDWNNVFKDVVESLAKVRKMLEKDAKRLGIDLSNLPDDYDEGPEPESYPIYRLIRKYGDRVEKIIKMFEAVPIDADEKLIKKALEALSHSRYYICAKIARTLNSRYEEQKDPEDDLFDSKTSAFFAFIAIERNLRALLALAKHKPLDSLREKLLRFAKISLEMADLIRLEFFPDNKLEYREFGGVEF</sequence>